<sequence>MKNAIAVRPTRPADIAHLPAVERSAAQAFLAIPALAWLAQGPVITTAHHRQYQAQGRSLVAVQEGVPVGFVLLDTADDALFIAELSVRRDRQGQGAGRGLLNAAAARARHNGLAALTLTTFRHVPWNAPFYARLGFAVVEEEALTPELKQRLEEEAAHGLAREMRCAMRLTL</sequence>
<organism evidence="4 5">
    <name type="scientific">Pluralibacter gergoviae</name>
    <name type="common">Enterobacter gergoviae</name>
    <dbReference type="NCBI Taxonomy" id="61647"/>
    <lineage>
        <taxon>Bacteria</taxon>
        <taxon>Pseudomonadati</taxon>
        <taxon>Pseudomonadota</taxon>
        <taxon>Gammaproteobacteria</taxon>
        <taxon>Enterobacterales</taxon>
        <taxon>Enterobacteriaceae</taxon>
        <taxon>Pluralibacter</taxon>
    </lineage>
</organism>
<dbReference type="PANTHER" id="PTHR43800">
    <property type="entry name" value="PEPTIDYL-LYSINE N-ACETYLTRANSFERASE YJAB"/>
    <property type="match status" value="1"/>
</dbReference>
<dbReference type="PATRIC" id="fig|61647.15.peg.1303"/>
<keyword evidence="2" id="KW-0012">Acyltransferase</keyword>
<protein>
    <submittedName>
        <fullName evidence="4">GCN5 family acetyltransferase</fullName>
    </submittedName>
</protein>
<reference evidence="4 5" key="1">
    <citation type="submission" date="2015-05" db="EMBL/GenBank/DDBJ databases">
        <title>Genome sequences of Pluralibacter gergoviae.</title>
        <authorList>
            <person name="Greninger A.L."/>
            <person name="Miller S."/>
        </authorList>
    </citation>
    <scope>NUCLEOTIDE SEQUENCE [LARGE SCALE GENOMIC DNA]</scope>
    <source>
        <strain evidence="4 5">JS81F13</strain>
    </source>
</reference>
<gene>
    <name evidence="4" type="ORF">ABW06_15570</name>
</gene>
<dbReference type="STRING" id="61647.LG71_25230"/>
<evidence type="ECO:0000259" key="3">
    <source>
        <dbReference type="PROSITE" id="PS51186"/>
    </source>
</evidence>
<dbReference type="eggNOG" id="COG3153">
    <property type="taxonomic scope" value="Bacteria"/>
</dbReference>
<evidence type="ECO:0000313" key="5">
    <source>
        <dbReference type="Proteomes" id="UP000036196"/>
    </source>
</evidence>
<proteinExistence type="predicted"/>
<name>A0A0J5KYS3_PLUGE</name>
<evidence type="ECO:0000256" key="2">
    <source>
        <dbReference type="ARBA" id="ARBA00023315"/>
    </source>
</evidence>
<dbReference type="CDD" id="cd04301">
    <property type="entry name" value="NAT_SF"/>
    <property type="match status" value="1"/>
</dbReference>
<accession>A0A0J5KYS3</accession>
<evidence type="ECO:0000313" key="4">
    <source>
        <dbReference type="EMBL" id="KMK12676.1"/>
    </source>
</evidence>
<dbReference type="PANTHER" id="PTHR43800:SF1">
    <property type="entry name" value="PEPTIDYL-LYSINE N-ACETYLTRANSFERASE YJAB"/>
    <property type="match status" value="1"/>
</dbReference>
<dbReference type="Proteomes" id="UP000036196">
    <property type="component" value="Unassembled WGS sequence"/>
</dbReference>
<dbReference type="EMBL" id="LDZF01000016">
    <property type="protein sequence ID" value="KMK12676.1"/>
    <property type="molecule type" value="Genomic_DNA"/>
</dbReference>
<keyword evidence="1 4" id="KW-0808">Transferase</keyword>
<dbReference type="SUPFAM" id="SSF55729">
    <property type="entry name" value="Acyl-CoA N-acyltransferases (Nat)"/>
    <property type="match status" value="1"/>
</dbReference>
<dbReference type="AlphaFoldDB" id="A0A0J5KYS3"/>
<dbReference type="RefSeq" id="WP_048279551.1">
    <property type="nucleotide sequence ID" value="NZ_LDZF01000016.1"/>
</dbReference>
<dbReference type="GO" id="GO:0016747">
    <property type="term" value="F:acyltransferase activity, transferring groups other than amino-acyl groups"/>
    <property type="evidence" value="ECO:0007669"/>
    <property type="project" value="InterPro"/>
</dbReference>
<dbReference type="InterPro" id="IPR016181">
    <property type="entry name" value="Acyl_CoA_acyltransferase"/>
</dbReference>
<dbReference type="Pfam" id="PF00583">
    <property type="entry name" value="Acetyltransf_1"/>
    <property type="match status" value="1"/>
</dbReference>
<feature type="domain" description="N-acetyltransferase" evidence="3">
    <location>
        <begin position="5"/>
        <end position="169"/>
    </location>
</feature>
<comment type="caution">
    <text evidence="4">The sequence shown here is derived from an EMBL/GenBank/DDBJ whole genome shotgun (WGS) entry which is preliminary data.</text>
</comment>
<keyword evidence="5" id="KW-1185">Reference proteome</keyword>
<evidence type="ECO:0000256" key="1">
    <source>
        <dbReference type="ARBA" id="ARBA00022679"/>
    </source>
</evidence>
<dbReference type="Gene3D" id="3.40.630.30">
    <property type="match status" value="1"/>
</dbReference>
<dbReference type="InterPro" id="IPR000182">
    <property type="entry name" value="GNAT_dom"/>
</dbReference>
<dbReference type="PROSITE" id="PS51186">
    <property type="entry name" value="GNAT"/>
    <property type="match status" value="1"/>
</dbReference>